<dbReference type="AlphaFoldDB" id="A0A6I4NRZ2"/>
<dbReference type="EMBL" id="WSTA01000001">
    <property type="protein sequence ID" value="MWB96993.1"/>
    <property type="molecule type" value="Genomic_DNA"/>
</dbReference>
<name>A0A6I4NRZ2_9MICO</name>
<protein>
    <recommendedName>
        <fullName evidence="3">TetR/AcrR family transcriptional regulator</fullName>
    </recommendedName>
</protein>
<comment type="caution">
    <text evidence="1">The sequence shown here is derived from an EMBL/GenBank/DDBJ whole genome shotgun (WGS) entry which is preliminary data.</text>
</comment>
<organism evidence="1 2">
    <name type="scientific">Agromyces seonyuensis</name>
    <dbReference type="NCBI Taxonomy" id="2662446"/>
    <lineage>
        <taxon>Bacteria</taxon>
        <taxon>Bacillati</taxon>
        <taxon>Actinomycetota</taxon>
        <taxon>Actinomycetes</taxon>
        <taxon>Micrococcales</taxon>
        <taxon>Microbacteriaceae</taxon>
        <taxon>Agromyces</taxon>
    </lineage>
</organism>
<evidence type="ECO:0000313" key="2">
    <source>
        <dbReference type="Proteomes" id="UP000438182"/>
    </source>
</evidence>
<accession>A0A6I4NRZ2</accession>
<evidence type="ECO:0000313" key="1">
    <source>
        <dbReference type="EMBL" id="MWB96993.1"/>
    </source>
</evidence>
<keyword evidence="2" id="KW-1185">Reference proteome</keyword>
<sequence>MHPKEADTRNRMRARIARLARALLPLADVATERLVDELCRQTDISVRAFRGLFPTDDDLIRAVNQQILDECAERLQGAAGGVEASGDEALDLQSAARALAEAWPMDWATLTIRSRERAAALMARDGSRPDALLDTERGYAPAILEALVGVFTRIGREFVWEPLLAARVITLAYERSFEAWALAGGDERDFPASPFTTHTLPRILAGVSRPIAVRA</sequence>
<dbReference type="RefSeq" id="WP_160422268.1">
    <property type="nucleotide sequence ID" value="NZ_WSTA01000001.1"/>
</dbReference>
<proteinExistence type="predicted"/>
<dbReference type="Proteomes" id="UP000438182">
    <property type="component" value="Unassembled WGS sequence"/>
</dbReference>
<reference evidence="1 2" key="1">
    <citation type="submission" date="2019-12" db="EMBL/GenBank/DDBJ databases">
        <authorList>
            <person name="Kim Y.S."/>
        </authorList>
    </citation>
    <scope>NUCLEOTIDE SEQUENCE [LARGE SCALE GENOMIC DNA]</scope>
    <source>
        <strain evidence="1 2">MMS17-SY077</strain>
    </source>
</reference>
<gene>
    <name evidence="1" type="ORF">GB864_00250</name>
</gene>
<evidence type="ECO:0008006" key="3">
    <source>
        <dbReference type="Google" id="ProtNLM"/>
    </source>
</evidence>